<keyword evidence="7" id="KW-0436">Ligase</keyword>
<dbReference type="GO" id="GO:0016874">
    <property type="term" value="F:ligase activity"/>
    <property type="evidence" value="ECO:0007669"/>
    <property type="project" value="UniProtKB-KW"/>
</dbReference>
<comment type="subcellular location">
    <subcellularLocation>
        <location evidence="1">Membrane</location>
        <topology evidence="1">Multi-pass membrane protein</topology>
    </subcellularLocation>
</comment>
<feature type="transmembrane region" description="Helical" evidence="5">
    <location>
        <begin position="86"/>
        <end position="103"/>
    </location>
</feature>
<dbReference type="EMBL" id="CABFUZ020000119">
    <property type="protein sequence ID" value="VVM06532.1"/>
    <property type="molecule type" value="Genomic_DNA"/>
</dbReference>
<keyword evidence="3 5" id="KW-1133">Transmembrane helix</keyword>
<dbReference type="GO" id="GO:0016020">
    <property type="term" value="C:membrane"/>
    <property type="evidence" value="ECO:0007669"/>
    <property type="project" value="UniProtKB-SubCell"/>
</dbReference>
<dbReference type="Proteomes" id="UP000381693">
    <property type="component" value="Unassembled WGS sequence"/>
</dbReference>
<feature type="transmembrane region" description="Helical" evidence="5">
    <location>
        <begin position="378"/>
        <end position="400"/>
    </location>
</feature>
<evidence type="ECO:0000259" key="6">
    <source>
        <dbReference type="Pfam" id="PF04932"/>
    </source>
</evidence>
<keyword evidence="8" id="KW-1185">Reference proteome</keyword>
<comment type="caution">
    <text evidence="7">The sequence shown here is derived from an EMBL/GenBank/DDBJ whole genome shotgun (WGS) entry which is preliminary data.</text>
</comment>
<protein>
    <submittedName>
        <fullName evidence="7">Partial O-antigen ligase</fullName>
    </submittedName>
</protein>
<dbReference type="PANTHER" id="PTHR37422">
    <property type="entry name" value="TEICHURONIC ACID BIOSYNTHESIS PROTEIN TUAE"/>
    <property type="match status" value="1"/>
</dbReference>
<evidence type="ECO:0000256" key="2">
    <source>
        <dbReference type="ARBA" id="ARBA00022692"/>
    </source>
</evidence>
<feature type="domain" description="O-antigen ligase-related" evidence="6">
    <location>
        <begin position="182"/>
        <end position="328"/>
    </location>
</feature>
<feature type="non-terminal residue" evidence="7">
    <location>
        <position position="1"/>
    </location>
</feature>
<feature type="transmembrane region" description="Helical" evidence="5">
    <location>
        <begin position="133"/>
        <end position="153"/>
    </location>
</feature>
<evidence type="ECO:0000256" key="1">
    <source>
        <dbReference type="ARBA" id="ARBA00004141"/>
    </source>
</evidence>
<feature type="transmembrane region" description="Helical" evidence="5">
    <location>
        <begin position="174"/>
        <end position="192"/>
    </location>
</feature>
<dbReference type="InterPro" id="IPR051533">
    <property type="entry name" value="WaaL-like"/>
</dbReference>
<feature type="transmembrane region" description="Helical" evidence="5">
    <location>
        <begin position="355"/>
        <end position="372"/>
    </location>
</feature>
<proteinExistence type="predicted"/>
<dbReference type="AlphaFoldDB" id="A0A5E6MAF9"/>
<evidence type="ECO:0000256" key="3">
    <source>
        <dbReference type="ARBA" id="ARBA00022989"/>
    </source>
</evidence>
<sequence>PAACVLAWVAFQAVPIPSNLVALLSPERLRLEQESAHLLGTRSPFFFALSVDPEETRRYLWEFAGIALYTVLLWNVVTDRDRLRRLLLVMIGNGAALTLFAIVQRATWNGAIYWVRTVKGGDTFGPYVNRTHMGGLLLLIIPLGLGFLSAEAARRPKGERFDWRAWVRMPVRELFERLFLPLLLLIMAASVLTSKSRGALASLLLALLLMALWFASRGREERSGLLGVAGFTVAGLLAALWISADLFLGATERLVGEALDPKEGSRLAIWSQALGLWKRFPLAGSGMGTFEPAFNLVRKVFPGNHAVTHAESDFVQLLCDTGLVGLGLALWLFSALVFAGSRSLTKAEGRSRQRLVLGGLIALVAAAVQGIANFDLSIMANWLYVAAAVVVMGRAGELAAGKGGLRARSQLGGA</sequence>
<evidence type="ECO:0000256" key="4">
    <source>
        <dbReference type="ARBA" id="ARBA00023136"/>
    </source>
</evidence>
<dbReference type="PANTHER" id="PTHR37422:SF13">
    <property type="entry name" value="LIPOPOLYSACCHARIDE BIOSYNTHESIS PROTEIN PA4999-RELATED"/>
    <property type="match status" value="1"/>
</dbReference>
<evidence type="ECO:0000313" key="8">
    <source>
        <dbReference type="Proteomes" id="UP000381693"/>
    </source>
</evidence>
<accession>A0A5E6MAF9</accession>
<keyword evidence="4 5" id="KW-0472">Membrane</keyword>
<dbReference type="Pfam" id="PF04932">
    <property type="entry name" value="Wzy_C"/>
    <property type="match status" value="1"/>
</dbReference>
<evidence type="ECO:0000256" key="5">
    <source>
        <dbReference type="SAM" id="Phobius"/>
    </source>
</evidence>
<keyword evidence="2 5" id="KW-0812">Transmembrane</keyword>
<name>A0A5E6MAF9_9BACT</name>
<feature type="transmembrane region" description="Helical" evidence="5">
    <location>
        <begin position="323"/>
        <end position="343"/>
    </location>
</feature>
<feature type="transmembrane region" description="Helical" evidence="5">
    <location>
        <begin position="223"/>
        <end position="244"/>
    </location>
</feature>
<dbReference type="InterPro" id="IPR007016">
    <property type="entry name" value="O-antigen_ligase-rel_domated"/>
</dbReference>
<gene>
    <name evidence="7" type="primary">waaL/rfaL</name>
    <name evidence="7" type="ORF">MAMC_01130</name>
</gene>
<feature type="transmembrane region" description="Helical" evidence="5">
    <location>
        <begin position="59"/>
        <end position="77"/>
    </location>
</feature>
<feature type="transmembrane region" description="Helical" evidence="5">
    <location>
        <begin position="198"/>
        <end position="216"/>
    </location>
</feature>
<reference evidence="7" key="1">
    <citation type="submission" date="2019-09" db="EMBL/GenBank/DDBJ databases">
        <authorList>
            <person name="Cremers G."/>
        </authorList>
    </citation>
    <scope>NUCLEOTIDE SEQUENCE [LARGE SCALE GENOMIC DNA]</scope>
    <source>
        <strain evidence="7">3B</strain>
    </source>
</reference>
<organism evidence="7 8">
    <name type="scientific">Methylacidimicrobium cyclopophantes</name>
    <dbReference type="NCBI Taxonomy" id="1041766"/>
    <lineage>
        <taxon>Bacteria</taxon>
        <taxon>Pseudomonadati</taxon>
        <taxon>Verrucomicrobiota</taxon>
        <taxon>Methylacidimicrobium</taxon>
    </lineage>
</organism>
<dbReference type="OrthoDB" id="184958at2"/>
<evidence type="ECO:0000313" key="7">
    <source>
        <dbReference type="EMBL" id="VVM06532.1"/>
    </source>
</evidence>
<dbReference type="RefSeq" id="WP_142525163.1">
    <property type="nucleotide sequence ID" value="NZ_CABFUZ020000119.1"/>
</dbReference>